<sequence>MTQLSDNNKLINDVHVLFLDSPSDADAVAEIRNIDTIWYKEITPVSCKYLLESERNAGVTDWTLTMQPPAHEPLVYRPVDVVESPEEREYFEKLEREQQIDAMAAVIRTSPTNSATGIAHLLVEAGCTIDTTKIRK</sequence>
<evidence type="ECO:0000313" key="1">
    <source>
        <dbReference type="EMBL" id="MCL1103712.1"/>
    </source>
</evidence>
<comment type="caution">
    <text evidence="1">The sequence shown here is derived from an EMBL/GenBank/DDBJ whole genome shotgun (WGS) entry which is preliminary data.</text>
</comment>
<gene>
    <name evidence="1" type="ORF">L2749_00300</name>
</gene>
<proteinExistence type="predicted"/>
<name>A0A9X1Z5I5_9GAMM</name>
<organism evidence="1 2">
    <name type="scientific">Shewanella algicola</name>
    <dbReference type="NCBI Taxonomy" id="640633"/>
    <lineage>
        <taxon>Bacteria</taxon>
        <taxon>Pseudomonadati</taxon>
        <taxon>Pseudomonadota</taxon>
        <taxon>Gammaproteobacteria</taxon>
        <taxon>Alteromonadales</taxon>
        <taxon>Shewanellaceae</taxon>
        <taxon>Shewanella</taxon>
    </lineage>
</organism>
<dbReference type="Proteomes" id="UP001139408">
    <property type="component" value="Unassembled WGS sequence"/>
</dbReference>
<dbReference type="RefSeq" id="WP_188923510.1">
    <property type="nucleotide sequence ID" value="NZ_BMQI01000001.1"/>
</dbReference>
<accession>A0A9X1Z5I5</accession>
<protein>
    <submittedName>
        <fullName evidence="1">Uncharacterized protein</fullName>
    </submittedName>
</protein>
<keyword evidence="2" id="KW-1185">Reference proteome</keyword>
<evidence type="ECO:0000313" key="2">
    <source>
        <dbReference type="Proteomes" id="UP001139408"/>
    </source>
</evidence>
<dbReference type="AlphaFoldDB" id="A0A9X1Z5I5"/>
<reference evidence="1" key="1">
    <citation type="submission" date="2022-01" db="EMBL/GenBank/DDBJ databases">
        <title>Whole genome-based taxonomy of the Shewanellaceae.</title>
        <authorList>
            <person name="Martin-Rodriguez A.J."/>
        </authorList>
    </citation>
    <scope>NUCLEOTIDE SEQUENCE</scope>
    <source>
        <strain evidence="1">DSM 23803</strain>
    </source>
</reference>
<dbReference type="EMBL" id="JAKILJ010000001">
    <property type="protein sequence ID" value="MCL1103712.1"/>
    <property type="molecule type" value="Genomic_DNA"/>
</dbReference>